<keyword evidence="1" id="KW-0732">Signal</keyword>
<evidence type="ECO:0000256" key="1">
    <source>
        <dbReference type="SAM" id="SignalP"/>
    </source>
</evidence>
<sequence length="89" mass="9861">MLVLLLWVGSSLLRYFLRGLCPTTFKIRAGMSLIDWSRATYQFLSIRLVSVSCPVMPYRVFPQSLNGSIMQATIQSSDGVSGSKPSQIS</sequence>
<evidence type="ECO:0000313" key="3">
    <source>
        <dbReference type="Proteomes" id="UP001311915"/>
    </source>
</evidence>
<name>A0AAV9M3Z7_9SOLN</name>
<feature type="chain" id="PRO_5043978951" description="Secreted protein" evidence="1">
    <location>
        <begin position="20"/>
        <end position="89"/>
    </location>
</feature>
<reference evidence="2 3" key="1">
    <citation type="submission" date="2023-10" db="EMBL/GenBank/DDBJ databases">
        <title>Genome-Wide Identification Analysis in wild type Solanum Pinnatisectum Reveals Some Genes Defensing Phytophthora Infestans.</title>
        <authorList>
            <person name="Sun C."/>
        </authorList>
    </citation>
    <scope>NUCLEOTIDE SEQUENCE [LARGE SCALE GENOMIC DNA]</scope>
    <source>
        <strain evidence="2">LQN</strain>
        <tissue evidence="2">Leaf</tissue>
    </source>
</reference>
<dbReference type="Proteomes" id="UP001311915">
    <property type="component" value="Unassembled WGS sequence"/>
</dbReference>
<keyword evidence="3" id="KW-1185">Reference proteome</keyword>
<protein>
    <recommendedName>
        <fullName evidence="4">Secreted protein</fullName>
    </recommendedName>
</protein>
<organism evidence="2 3">
    <name type="scientific">Solanum pinnatisectum</name>
    <name type="common">tansyleaf nightshade</name>
    <dbReference type="NCBI Taxonomy" id="50273"/>
    <lineage>
        <taxon>Eukaryota</taxon>
        <taxon>Viridiplantae</taxon>
        <taxon>Streptophyta</taxon>
        <taxon>Embryophyta</taxon>
        <taxon>Tracheophyta</taxon>
        <taxon>Spermatophyta</taxon>
        <taxon>Magnoliopsida</taxon>
        <taxon>eudicotyledons</taxon>
        <taxon>Gunneridae</taxon>
        <taxon>Pentapetalae</taxon>
        <taxon>asterids</taxon>
        <taxon>lamiids</taxon>
        <taxon>Solanales</taxon>
        <taxon>Solanaceae</taxon>
        <taxon>Solanoideae</taxon>
        <taxon>Solaneae</taxon>
        <taxon>Solanum</taxon>
    </lineage>
</organism>
<accession>A0AAV9M3Z7</accession>
<dbReference type="AlphaFoldDB" id="A0AAV9M3Z7"/>
<evidence type="ECO:0008006" key="4">
    <source>
        <dbReference type="Google" id="ProtNLM"/>
    </source>
</evidence>
<comment type="caution">
    <text evidence="2">The sequence shown here is derived from an EMBL/GenBank/DDBJ whole genome shotgun (WGS) entry which is preliminary data.</text>
</comment>
<dbReference type="EMBL" id="JAWPEI010000003">
    <property type="protein sequence ID" value="KAK4731685.1"/>
    <property type="molecule type" value="Genomic_DNA"/>
</dbReference>
<evidence type="ECO:0000313" key="2">
    <source>
        <dbReference type="EMBL" id="KAK4731685.1"/>
    </source>
</evidence>
<proteinExistence type="predicted"/>
<feature type="signal peptide" evidence="1">
    <location>
        <begin position="1"/>
        <end position="19"/>
    </location>
</feature>
<gene>
    <name evidence="2" type="ORF">R3W88_024673</name>
</gene>